<dbReference type="GO" id="GO:0005886">
    <property type="term" value="C:plasma membrane"/>
    <property type="evidence" value="ECO:0007669"/>
    <property type="project" value="UniProtKB-SubCell"/>
</dbReference>
<name>A0A286RE49_9BACT</name>
<accession>A0A286RE49</accession>
<keyword evidence="9" id="KW-1185">Reference proteome</keyword>
<keyword evidence="4 6" id="KW-1133">Transmembrane helix</keyword>
<dbReference type="RefSeq" id="WP_095414623.1">
    <property type="nucleotide sequence ID" value="NZ_CP018477.1"/>
</dbReference>
<sequence length="427" mass="47009">MIPEVYLRVIENVLLPLVGGLAGILIALLCLWWTRPKGKDFFRDTAPWILAVRLAAVIVLAAAGLVLFGPLGIVVLFVAISLMYTGTSRSFWLTFSSAVRNNLPLLPTLSAYLKDRGALDPHPSLLRSLAAGQPVEKAIRTLRLKLRDRIAVHLGALTGAWNNAIDTADENELELSDAEELFYGRFGLVLVATVALFGALFILGRVMRMFVFIAEDFGLGELITTHPVLSIMAFVAKTVPNSLLFPLGLPLLVIILIGLYWTGGLNILRDFFPLTGCSSRVRSLILQGLALGTRAQKTCPAILEALIHAFAPRFWEGITARVPLGICWRLRGVHNAIRRGDDLAEALLRWRLISLTDAEVIRAAESMGNLPEALETLAAWYRDRAAARLRWWGIYGYLIIVAIMALLVGAVYLGCFVFLVQIAYNLL</sequence>
<organism evidence="8 9">
    <name type="scientific">Thermogutta terrifontis</name>
    <dbReference type="NCBI Taxonomy" id="1331910"/>
    <lineage>
        <taxon>Bacteria</taxon>
        <taxon>Pseudomonadati</taxon>
        <taxon>Planctomycetota</taxon>
        <taxon>Planctomycetia</taxon>
        <taxon>Pirellulales</taxon>
        <taxon>Thermoguttaceae</taxon>
        <taxon>Thermogutta</taxon>
    </lineage>
</organism>
<evidence type="ECO:0000256" key="3">
    <source>
        <dbReference type="ARBA" id="ARBA00022692"/>
    </source>
</evidence>
<comment type="subcellular location">
    <subcellularLocation>
        <location evidence="1">Cell membrane</location>
        <topology evidence="1">Multi-pass membrane protein</topology>
    </subcellularLocation>
</comment>
<dbReference type="KEGG" id="ttf:THTE_1643"/>
<feature type="transmembrane region" description="Helical" evidence="6">
    <location>
        <begin position="54"/>
        <end position="84"/>
    </location>
</feature>
<dbReference type="EMBL" id="CP018477">
    <property type="protein sequence ID" value="ASV74245.1"/>
    <property type="molecule type" value="Genomic_DNA"/>
</dbReference>
<evidence type="ECO:0000256" key="1">
    <source>
        <dbReference type="ARBA" id="ARBA00004651"/>
    </source>
</evidence>
<feature type="domain" description="Type II secretion system protein GspF" evidence="7">
    <location>
        <begin position="330"/>
        <end position="416"/>
    </location>
</feature>
<keyword evidence="3 6" id="KW-0812">Transmembrane</keyword>
<feature type="transmembrane region" description="Helical" evidence="6">
    <location>
        <begin position="182"/>
        <end position="203"/>
    </location>
</feature>
<gene>
    <name evidence="8" type="ORF">THTE_1643</name>
</gene>
<feature type="transmembrane region" description="Helical" evidence="6">
    <location>
        <begin position="13"/>
        <end position="33"/>
    </location>
</feature>
<keyword evidence="5 6" id="KW-0472">Membrane</keyword>
<dbReference type="InterPro" id="IPR042094">
    <property type="entry name" value="T2SS_GspF_sf"/>
</dbReference>
<dbReference type="Gene3D" id="1.20.81.30">
    <property type="entry name" value="Type II secretion system (T2SS), domain F"/>
    <property type="match status" value="1"/>
</dbReference>
<evidence type="ECO:0000259" key="7">
    <source>
        <dbReference type="Pfam" id="PF00482"/>
    </source>
</evidence>
<keyword evidence="2" id="KW-1003">Cell membrane</keyword>
<evidence type="ECO:0000256" key="4">
    <source>
        <dbReference type="ARBA" id="ARBA00022989"/>
    </source>
</evidence>
<reference evidence="8 9" key="1">
    <citation type="journal article" name="Front. Microbiol.">
        <title>Sugar Metabolism of the First Thermophilic Planctomycete Thermogutta terrifontis: Comparative Genomic and Transcriptomic Approaches.</title>
        <authorList>
            <person name="Elcheninov A.G."/>
            <person name="Menzel P."/>
            <person name="Gudbergsdottir S.R."/>
            <person name="Slesarev A.I."/>
            <person name="Kadnikov V.V."/>
            <person name="Krogh A."/>
            <person name="Bonch-Osmolovskaya E.A."/>
            <person name="Peng X."/>
            <person name="Kublanov I.V."/>
        </authorList>
    </citation>
    <scope>NUCLEOTIDE SEQUENCE [LARGE SCALE GENOMIC DNA]</scope>
    <source>
        <strain evidence="8 9">R1</strain>
    </source>
</reference>
<dbReference type="Proteomes" id="UP000215086">
    <property type="component" value="Chromosome"/>
</dbReference>
<evidence type="ECO:0000256" key="5">
    <source>
        <dbReference type="ARBA" id="ARBA00023136"/>
    </source>
</evidence>
<evidence type="ECO:0000256" key="6">
    <source>
        <dbReference type="SAM" id="Phobius"/>
    </source>
</evidence>
<feature type="transmembrane region" description="Helical" evidence="6">
    <location>
        <begin position="242"/>
        <end position="261"/>
    </location>
</feature>
<feature type="transmembrane region" description="Helical" evidence="6">
    <location>
        <begin position="210"/>
        <end position="236"/>
    </location>
</feature>
<dbReference type="AlphaFoldDB" id="A0A286RE49"/>
<dbReference type="Pfam" id="PF00482">
    <property type="entry name" value="T2SSF"/>
    <property type="match status" value="1"/>
</dbReference>
<proteinExistence type="predicted"/>
<evidence type="ECO:0000313" key="9">
    <source>
        <dbReference type="Proteomes" id="UP000215086"/>
    </source>
</evidence>
<evidence type="ECO:0000256" key="2">
    <source>
        <dbReference type="ARBA" id="ARBA00022475"/>
    </source>
</evidence>
<protein>
    <recommendedName>
        <fullName evidence="7">Type II secretion system protein GspF domain-containing protein</fullName>
    </recommendedName>
</protein>
<feature type="transmembrane region" description="Helical" evidence="6">
    <location>
        <begin position="394"/>
        <end position="424"/>
    </location>
</feature>
<evidence type="ECO:0000313" key="8">
    <source>
        <dbReference type="EMBL" id="ASV74245.1"/>
    </source>
</evidence>
<dbReference type="InterPro" id="IPR018076">
    <property type="entry name" value="T2SS_GspF_dom"/>
</dbReference>